<evidence type="ECO:0000313" key="3">
    <source>
        <dbReference type="Proteomes" id="UP000226328"/>
    </source>
</evidence>
<dbReference type="GeneID" id="60324673"/>
<proteinExistence type="predicted"/>
<keyword evidence="1" id="KW-0175">Coiled coil</keyword>
<sequence>MTTAIPEFQGVLSELAGRVGSAVDLLVPRLAEATQREGLALITDAYPELVDPFLGAAGDLTAQWYAEQTAGNGAYAQISAGNATDPANFVPEPAPLPEREQLAASGRWGLLQADPLTALRGASTRAVFNQSRRTVLDNAEREGVRWVRHAAANACGFCRMLATRVLTMHDEAAPGLYRTKYNALHPHKTALEAAGHDHCKCVAVPLRDGATYETPGYVHDWLDDYEAVKLGESGYLRTPGAIAHAMEQRGNERTRLHRVGQWLDAEDEHRHAVAYYERVDAELATILGTGEPEAPAAKPKRQRKPKRTVDVIEAELSAAIEAGDEARIDKLVDEMDKAEAREREAAERAAAAEAAKQADEQAKVDRMLELIEQGWEPAEAESEAYGLSVEFIRRRDFMAQARADGHTGRSFDELLGWVFEDMITEAYFKAEDATRGVMLKRRYGPDGKNIDPRKLWTLNETTARKYMSEEMAEWFDQNGRVTRAGLKEAILSGSGNWRSALTADFLQ</sequence>
<reference evidence="2 3" key="1">
    <citation type="submission" date="2017-05" db="EMBL/GenBank/DDBJ databases">
        <authorList>
            <person name="Gomez-Rosado J.O."/>
            <person name="Gonzalez-Garcia E.M."/>
            <person name="Gonzalez-Leon M.A."/>
            <person name="Gonzalez-Rodriguez J."/>
            <person name="Gonzalez-Santos L.I."/>
            <person name="Goveo-Rivera I.A."/>
            <person name="Gutierrez-Silva J.C."/>
            <person name="Issa-Mahmud S."/>
            <person name="Lopez-Llera J.N."/>
            <person name="Marrero-Visalden G."/>
            <person name="Muyet-Blasini E."/>
            <person name="Ortiz-Torres X.D."/>
            <person name="Palacios-Vallejo J.G."/>
            <person name="Pichardo-Gonzalez P.A."/>
            <person name="Pou-Acosta P.M."/>
            <person name="Velez-Velazquez R.M."/>
            <person name="Fernandez-Martinez M."/>
            <person name="Maldonado-Vazquez N."/>
            <person name="Rubin M."/>
            <person name="Vazquez E."/>
            <person name="Stoner T.H."/>
            <person name="Garlena R.A."/>
            <person name="Russell D.A."/>
            <person name="Pope W.H."/>
            <person name="Jacobs-Sera D."/>
            <person name="Hatfull G.F."/>
        </authorList>
    </citation>
    <scope>NUCLEOTIDE SEQUENCE [LARGE SCALE GENOMIC DNA]</scope>
</reference>
<evidence type="ECO:0000313" key="2">
    <source>
        <dbReference type="EMBL" id="ASR87179.1"/>
    </source>
</evidence>
<dbReference type="Pfam" id="PF25310">
    <property type="entry name" value="VG15"/>
    <property type="match status" value="1"/>
</dbReference>
<feature type="coiled-coil region" evidence="1">
    <location>
        <begin position="321"/>
        <end position="361"/>
    </location>
</feature>
<protein>
    <submittedName>
        <fullName evidence="2">MuF-like minor capsid protein</fullName>
    </submittedName>
</protein>
<dbReference type="Proteomes" id="UP000226328">
    <property type="component" value="Segment"/>
</dbReference>
<accession>A0A222ZS11</accession>
<dbReference type="KEGG" id="vg:60324673"/>
<dbReference type="RefSeq" id="YP_009953204.1">
    <property type="nucleotide sequence ID" value="NC_051620.1"/>
</dbReference>
<dbReference type="InterPro" id="IPR057369">
    <property type="entry name" value="VG15"/>
</dbReference>
<keyword evidence="3" id="KW-1185">Reference proteome</keyword>
<organism evidence="2 3">
    <name type="scientific">Mycobacterium phage LastHope</name>
    <dbReference type="NCBI Taxonomy" id="2015886"/>
    <lineage>
        <taxon>Viruses</taxon>
        <taxon>Duplodnaviria</taxon>
        <taxon>Heunggongvirae</taxon>
        <taxon>Uroviricota</taxon>
        <taxon>Caudoviricetes</taxon>
        <taxon>Weiservirinae</taxon>
        <taxon>Anayavirus</taxon>
        <taxon>Anayavirus lasthope</taxon>
    </lineage>
</organism>
<evidence type="ECO:0000256" key="1">
    <source>
        <dbReference type="SAM" id="Coils"/>
    </source>
</evidence>
<dbReference type="EMBL" id="MF140416">
    <property type="protein sequence ID" value="ASR87179.1"/>
    <property type="molecule type" value="Genomic_DNA"/>
</dbReference>
<name>A0A222ZS11_9CAUD</name>
<gene>
    <name evidence="2" type="primary">10</name>
    <name evidence="2" type="ORF">SEA_LASTHOPE_10</name>
</gene>